<dbReference type="InterPro" id="IPR005530">
    <property type="entry name" value="SPW"/>
</dbReference>
<feature type="domain" description="Vitamin K epoxide reductase" evidence="13">
    <location>
        <begin position="212"/>
        <end position="338"/>
    </location>
</feature>
<protein>
    <submittedName>
        <fullName evidence="14">Vitamin K epoxide reductase</fullName>
    </submittedName>
</protein>
<feature type="transmembrane region" description="Helical" evidence="11">
    <location>
        <begin position="52"/>
        <end position="73"/>
    </location>
</feature>
<feature type="transmembrane region" description="Helical" evidence="11">
    <location>
        <begin position="258"/>
        <end position="278"/>
    </location>
</feature>
<dbReference type="InterPro" id="IPR038354">
    <property type="entry name" value="VKOR_sf"/>
</dbReference>
<evidence type="ECO:0000256" key="5">
    <source>
        <dbReference type="ARBA" id="ARBA00022989"/>
    </source>
</evidence>
<feature type="transmembrane region" description="Helical" evidence="11">
    <location>
        <begin position="103"/>
        <end position="124"/>
    </location>
</feature>
<feature type="transmembrane region" description="Helical" evidence="11">
    <location>
        <begin position="317"/>
        <end position="339"/>
    </location>
</feature>
<evidence type="ECO:0000256" key="6">
    <source>
        <dbReference type="ARBA" id="ARBA00023002"/>
    </source>
</evidence>
<keyword evidence="9" id="KW-0676">Redox-active center</keyword>
<evidence type="ECO:0000259" key="13">
    <source>
        <dbReference type="Pfam" id="PF07884"/>
    </source>
</evidence>
<dbReference type="GO" id="GO:0016020">
    <property type="term" value="C:membrane"/>
    <property type="evidence" value="ECO:0007669"/>
    <property type="project" value="UniProtKB-SubCell"/>
</dbReference>
<organism evidence="14">
    <name type="scientific">mine drainage metagenome</name>
    <dbReference type="NCBI Taxonomy" id="410659"/>
    <lineage>
        <taxon>unclassified sequences</taxon>
        <taxon>metagenomes</taxon>
        <taxon>ecological metagenomes</taxon>
    </lineage>
</organism>
<feature type="transmembrane region" description="Helical" evidence="11">
    <location>
        <begin position="400"/>
        <end position="419"/>
    </location>
</feature>
<dbReference type="GO" id="GO:0016491">
    <property type="term" value="F:oxidoreductase activity"/>
    <property type="evidence" value="ECO:0007669"/>
    <property type="project" value="UniProtKB-KW"/>
</dbReference>
<comment type="subcellular location">
    <subcellularLocation>
        <location evidence="1">Membrane</location>
        <topology evidence="1">Multi-pass membrane protein</topology>
    </subcellularLocation>
</comment>
<evidence type="ECO:0000256" key="1">
    <source>
        <dbReference type="ARBA" id="ARBA00004141"/>
    </source>
</evidence>
<dbReference type="GO" id="GO:0048038">
    <property type="term" value="F:quinone binding"/>
    <property type="evidence" value="ECO:0007669"/>
    <property type="project" value="UniProtKB-KW"/>
</dbReference>
<feature type="transmembrane region" description="Helical" evidence="11">
    <location>
        <begin position="212"/>
        <end position="238"/>
    </location>
</feature>
<keyword evidence="7 11" id="KW-0472">Membrane</keyword>
<evidence type="ECO:0000256" key="8">
    <source>
        <dbReference type="ARBA" id="ARBA00023157"/>
    </source>
</evidence>
<evidence type="ECO:0000256" key="9">
    <source>
        <dbReference type="ARBA" id="ARBA00023284"/>
    </source>
</evidence>
<dbReference type="Pfam" id="PF07884">
    <property type="entry name" value="VKOR"/>
    <property type="match status" value="1"/>
</dbReference>
<feature type="transmembrane region" description="Helical" evidence="11">
    <location>
        <begin position="431"/>
        <end position="448"/>
    </location>
</feature>
<keyword evidence="8" id="KW-1015">Disulfide bond</keyword>
<keyword evidence="6" id="KW-0560">Oxidoreductase</keyword>
<feature type="transmembrane region" description="Helical" evidence="11">
    <location>
        <begin position="453"/>
        <end position="469"/>
    </location>
</feature>
<dbReference type="CDD" id="cd12919">
    <property type="entry name" value="VKOR_2"/>
    <property type="match status" value="1"/>
</dbReference>
<evidence type="ECO:0000259" key="12">
    <source>
        <dbReference type="Pfam" id="PF03779"/>
    </source>
</evidence>
<evidence type="ECO:0000256" key="2">
    <source>
        <dbReference type="ARBA" id="ARBA00006214"/>
    </source>
</evidence>
<name>E6PXU6_9ZZZZ</name>
<reference evidence="14" key="1">
    <citation type="submission" date="2009-10" db="EMBL/GenBank/DDBJ databases">
        <title>Diversity of trophic interactions inside an arsenic-rich microbial ecosystem.</title>
        <authorList>
            <person name="Bertin P.N."/>
            <person name="Heinrich-Salmeron A."/>
            <person name="Pelletier E."/>
            <person name="Goulhen-Chollet F."/>
            <person name="Arsene-Ploetze F."/>
            <person name="Gallien S."/>
            <person name="Calteau A."/>
            <person name="Vallenet D."/>
            <person name="Casiot C."/>
            <person name="Chane-Woon-Ming B."/>
            <person name="Giloteaux L."/>
            <person name="Barakat M."/>
            <person name="Bonnefoy V."/>
            <person name="Bruneel O."/>
            <person name="Chandler M."/>
            <person name="Cleiss J."/>
            <person name="Duran R."/>
            <person name="Elbaz-Poulichet F."/>
            <person name="Fonknechten N."/>
            <person name="Lauga B."/>
            <person name="Mornico D."/>
            <person name="Ortet P."/>
            <person name="Schaeffer C."/>
            <person name="Siguier P."/>
            <person name="Alexander Thil Smith A."/>
            <person name="Van Dorsselaer A."/>
            <person name="Weissenbach J."/>
            <person name="Medigue C."/>
            <person name="Le Paslier D."/>
        </authorList>
    </citation>
    <scope>NUCLEOTIDE SEQUENCE</scope>
</reference>
<accession>E6PXU6</accession>
<evidence type="ECO:0000256" key="3">
    <source>
        <dbReference type="ARBA" id="ARBA00022692"/>
    </source>
</evidence>
<dbReference type="EMBL" id="CABN01000048">
    <property type="protein sequence ID" value="CBH99755.1"/>
    <property type="molecule type" value="Genomic_DNA"/>
</dbReference>
<feature type="transmembrane region" description="Helical" evidence="11">
    <location>
        <begin position="131"/>
        <end position="152"/>
    </location>
</feature>
<comment type="similarity">
    <text evidence="2">Belongs to the VKOR family.</text>
</comment>
<keyword evidence="4" id="KW-0874">Quinone</keyword>
<proteinExistence type="inferred from homology"/>
<feature type="transmembrane region" description="Helical" evidence="11">
    <location>
        <begin position="481"/>
        <end position="497"/>
    </location>
</feature>
<keyword evidence="5 11" id="KW-1133">Transmembrane helix</keyword>
<comment type="caution">
    <text evidence="14">The sequence shown here is derived from an EMBL/GenBank/DDBJ whole genome shotgun (WGS) entry which is preliminary data.</text>
</comment>
<feature type="region of interest" description="Disordered" evidence="10">
    <location>
        <begin position="1"/>
        <end position="42"/>
    </location>
</feature>
<keyword evidence="3 11" id="KW-0812">Transmembrane</keyword>
<evidence type="ECO:0000256" key="11">
    <source>
        <dbReference type="SAM" id="Phobius"/>
    </source>
</evidence>
<feature type="domain" description="SPW repeat-containing integral membrane" evidence="12">
    <location>
        <begin position="400"/>
        <end position="491"/>
    </location>
</feature>
<evidence type="ECO:0000256" key="7">
    <source>
        <dbReference type="ARBA" id="ARBA00023136"/>
    </source>
</evidence>
<evidence type="ECO:0000256" key="4">
    <source>
        <dbReference type="ARBA" id="ARBA00022719"/>
    </source>
</evidence>
<feature type="compositionally biased region" description="Basic and acidic residues" evidence="10">
    <location>
        <begin position="1"/>
        <end position="34"/>
    </location>
</feature>
<dbReference type="InterPro" id="IPR012932">
    <property type="entry name" value="VKOR"/>
</dbReference>
<gene>
    <name evidence="14" type="ORF">CARN3_0703</name>
</gene>
<evidence type="ECO:0000256" key="10">
    <source>
        <dbReference type="SAM" id="MobiDB-lite"/>
    </source>
</evidence>
<dbReference type="Pfam" id="PF03779">
    <property type="entry name" value="SPW"/>
    <property type="match status" value="1"/>
</dbReference>
<feature type="transmembrane region" description="Helical" evidence="11">
    <location>
        <begin position="290"/>
        <end position="311"/>
    </location>
</feature>
<feature type="transmembrane region" description="Helical" evidence="11">
    <location>
        <begin position="164"/>
        <end position="183"/>
    </location>
</feature>
<dbReference type="AlphaFoldDB" id="E6PXU6"/>
<evidence type="ECO:0000313" key="14">
    <source>
        <dbReference type="EMBL" id="CBH99755.1"/>
    </source>
</evidence>
<dbReference type="Gene3D" id="1.20.1440.130">
    <property type="entry name" value="VKOR domain"/>
    <property type="match status" value="1"/>
</dbReference>
<sequence>MQLEAREAGHQGDAHEHQDAGRKHNQRDEVRERGAPTPGAHNEMVRKMRAPWLWTNFTVIALGVWLTTSPATFGYGNLAQLGERVARITVERSLPSLAFRTAALAWSDFLSGVLLVLFGVLSLCPHPRTDFFGRWGVCFVGMWLQFAPLVFWSPSPTIYANDTLIGALVITLSVLVPMMPGMAHHMAMMKPGPEIPPGWTYNPSSWLQRGPIIALGLIGWFISRYLAAYQLGYISTAWDPLFGEGTRTILDSKVSRSWPISDAGLGAVAYTFEVLMGFMGGINRWRTMPWMVSFFGILVVPLGLTSIILVILQPVAVGTWCSLCLFTALAMLIMIPLTVDEVVATCQFLVQAHREGKPFWRTFWVGDTVEGGARDARTPHYSTRLAEAASAMAWGATLPWRLLVSAALGLWLMTAPAVFGTGGVAADSDHLVGALTVTVAVITMAEVVRAGRFLNVVFGIWLIVAPWLISGASADARVNDMITGVAVILLSFGRGTVDERYGTWDRYIV</sequence>